<dbReference type="EMBL" id="KT934943">
    <property type="protein sequence ID" value="ALM02450.1"/>
    <property type="molecule type" value="Genomic_DNA"/>
</dbReference>
<organism evidence="2 3">
    <name type="scientific">Klebsiella phage vB_KpnM_KB57</name>
    <dbReference type="NCBI Taxonomy" id="1719140"/>
    <lineage>
        <taxon>Viruses</taxon>
        <taxon>Duplodnaviria</taxon>
        <taxon>Heunggongvirae</taxon>
        <taxon>Uroviricota</taxon>
        <taxon>Caudoviricetes</taxon>
        <taxon>Vequintavirinae</taxon>
        <taxon>Mydovirus</taxon>
        <taxon>Mydovirus KB57</taxon>
    </lineage>
</organism>
<dbReference type="GeneID" id="26523013"/>
<sequence length="117" mass="13625">MAAITFSWDIDGFADQTMRVVLDSQTYEMRFQWNERDESWLVYFGDVGSDPTISFKLTTIFDIFAPFKYLDNIPDGQLRVFSFTQSTKRVGRYNIGFLSDLQLLYSSPDDEVTTDEE</sequence>
<gene>
    <name evidence="2" type="ORF">KB57_057</name>
</gene>
<dbReference type="InterPro" id="IPR054252">
    <property type="entry name" value="Pam3_gp18"/>
</dbReference>
<evidence type="ECO:0000313" key="2">
    <source>
        <dbReference type="EMBL" id="ALM02450.1"/>
    </source>
</evidence>
<keyword evidence="3" id="KW-1185">Reference proteome</keyword>
<evidence type="ECO:0000259" key="1">
    <source>
        <dbReference type="Pfam" id="PF22479"/>
    </source>
</evidence>
<proteinExistence type="predicted"/>
<name>A0A0S1S3I4_9CAUD</name>
<dbReference type="KEGG" id="vg:26523013"/>
<feature type="domain" description="Cyanophage baseplate Pam3 plug gp18" evidence="1">
    <location>
        <begin position="9"/>
        <end position="107"/>
    </location>
</feature>
<evidence type="ECO:0000313" key="3">
    <source>
        <dbReference type="Proteomes" id="UP000203990"/>
    </source>
</evidence>
<dbReference type="RefSeq" id="YP_009187670.1">
    <property type="nucleotide sequence ID" value="NC_028659.1"/>
</dbReference>
<accession>A0A0S1S3I4</accession>
<dbReference type="Pfam" id="PF22479">
    <property type="entry name" value="Pam3_gp18"/>
    <property type="match status" value="1"/>
</dbReference>
<reference evidence="2 3" key="1">
    <citation type="submission" date="2015-10" db="EMBL/GenBank/DDBJ databases">
        <title>Complete genome sequence of Klebsiella pneumoniae bacteriophage vB_KpnM_KB57.</title>
        <authorList>
            <person name="Volozhantsev N.V."/>
            <person name="Popova A.V."/>
            <person name="Krasilnikova V.M."/>
            <person name="Bogun A.G."/>
        </authorList>
    </citation>
    <scope>NUCLEOTIDE SEQUENCE [LARGE SCALE GENOMIC DNA]</scope>
</reference>
<dbReference type="OrthoDB" id="15179at10239"/>
<protein>
    <recommendedName>
        <fullName evidence="1">Cyanophage baseplate Pam3 plug gp18 domain-containing protein</fullName>
    </recommendedName>
</protein>
<dbReference type="Proteomes" id="UP000203990">
    <property type="component" value="Segment"/>
</dbReference>